<dbReference type="InterPro" id="IPR000740">
    <property type="entry name" value="GrpE"/>
</dbReference>
<evidence type="ECO:0000313" key="9">
    <source>
        <dbReference type="Proteomes" id="UP000251241"/>
    </source>
</evidence>
<dbReference type="PROSITE" id="PS01071">
    <property type="entry name" value="GRPE"/>
    <property type="match status" value="1"/>
</dbReference>
<feature type="compositionally biased region" description="Polar residues" evidence="6">
    <location>
        <begin position="15"/>
        <end position="26"/>
    </location>
</feature>
<evidence type="ECO:0000256" key="4">
    <source>
        <dbReference type="RuleBase" id="RU000639"/>
    </source>
</evidence>
<dbReference type="AlphaFoldDB" id="A0A2X2K3X5"/>
<sequence length="183" mass="20515">MNEQDNYYDEGQDPVETNSSEQQEQPADNIAEELSTEEKLAAELAEAKDKYIRLSAEFDNYRKRTSKERVELIQSAGKDVISKLLPTLDDFDRALTAMETATDVESVKTGMDIVNNKFRQTLSQLGLKEMDTIGQAFDPELQEAITAIPAPTAELKNKVVDVIEKGYYLGDKVIRHAKVVIGQ</sequence>
<reference evidence="8 10" key="2">
    <citation type="submission" date="2019-10" db="EMBL/GenBank/DDBJ databases">
        <authorList>
            <person name="Karimi E."/>
        </authorList>
    </citation>
    <scope>NUCLEOTIDE SEQUENCE [LARGE SCALE GENOMIC DNA]</scope>
    <source>
        <strain evidence="8">Sphingobacterium sp. 8BC</strain>
    </source>
</reference>
<organism evidence="7 9">
    <name type="scientific">Sphingobacterium multivorum</name>
    <dbReference type="NCBI Taxonomy" id="28454"/>
    <lineage>
        <taxon>Bacteria</taxon>
        <taxon>Pseudomonadati</taxon>
        <taxon>Bacteroidota</taxon>
        <taxon>Sphingobacteriia</taxon>
        <taxon>Sphingobacteriales</taxon>
        <taxon>Sphingobacteriaceae</taxon>
        <taxon>Sphingobacterium</taxon>
    </lineage>
</organism>
<dbReference type="HAMAP" id="MF_01151">
    <property type="entry name" value="GrpE"/>
    <property type="match status" value="1"/>
</dbReference>
<dbReference type="GO" id="GO:0051087">
    <property type="term" value="F:protein-folding chaperone binding"/>
    <property type="evidence" value="ECO:0007669"/>
    <property type="project" value="InterPro"/>
</dbReference>
<proteinExistence type="inferred from homology"/>
<keyword evidence="2 3" id="KW-0143">Chaperone</keyword>
<evidence type="ECO:0000256" key="5">
    <source>
        <dbReference type="RuleBase" id="RU004478"/>
    </source>
</evidence>
<accession>A0A654DMS6</accession>
<comment type="function">
    <text evidence="3 4">Participates actively in the response to hyperosmotic and heat shock by preventing the aggregation of stress-denatured proteins, in association with DnaK and GrpE. It is the nucleotide exchange factor for DnaK and may function as a thermosensor. Unfolded proteins bind initially to DnaJ; upon interaction with the DnaJ-bound protein, DnaK hydrolyzes its bound ATP, resulting in the formation of a stable complex. GrpE releases ADP from DnaK; ATP binding to DnaK triggers the release of the substrate protein, thus completing the reaction cycle. Several rounds of ATP-dependent interactions between DnaJ, DnaK and GrpE are required for fully efficient folding.</text>
</comment>
<dbReference type="PANTHER" id="PTHR21237:SF23">
    <property type="entry name" value="GRPE PROTEIN HOMOLOG, MITOCHONDRIAL"/>
    <property type="match status" value="1"/>
</dbReference>
<accession>A0A2X2K3X5</accession>
<dbReference type="InterPro" id="IPR013805">
    <property type="entry name" value="GrpE_CC"/>
</dbReference>
<feature type="region of interest" description="Disordered" evidence="6">
    <location>
        <begin position="1"/>
        <end position="38"/>
    </location>
</feature>
<dbReference type="Pfam" id="PF01025">
    <property type="entry name" value="GrpE"/>
    <property type="match status" value="1"/>
</dbReference>
<comment type="subcellular location">
    <subcellularLocation>
        <location evidence="3">Cytoplasm</location>
    </subcellularLocation>
</comment>
<evidence type="ECO:0000313" key="10">
    <source>
        <dbReference type="Proteomes" id="UP000432350"/>
    </source>
</evidence>
<dbReference type="GO" id="GO:0005737">
    <property type="term" value="C:cytoplasm"/>
    <property type="evidence" value="ECO:0007669"/>
    <property type="project" value="UniProtKB-SubCell"/>
</dbReference>
<dbReference type="CDD" id="cd00446">
    <property type="entry name" value="GrpE"/>
    <property type="match status" value="1"/>
</dbReference>
<evidence type="ECO:0000313" key="7">
    <source>
        <dbReference type="EMBL" id="SPZ94755.1"/>
    </source>
</evidence>
<evidence type="ECO:0000256" key="3">
    <source>
        <dbReference type="HAMAP-Rule" id="MF_01151"/>
    </source>
</evidence>
<evidence type="ECO:0000313" key="8">
    <source>
        <dbReference type="EMBL" id="VXD06644.1"/>
    </source>
</evidence>
<dbReference type="GO" id="GO:0006457">
    <property type="term" value="P:protein folding"/>
    <property type="evidence" value="ECO:0007669"/>
    <property type="project" value="InterPro"/>
</dbReference>
<dbReference type="EMBL" id="CABWMV010000026">
    <property type="protein sequence ID" value="VXD06644.1"/>
    <property type="molecule type" value="Genomic_DNA"/>
</dbReference>
<comment type="similarity">
    <text evidence="1 3 5">Belongs to the GrpE family.</text>
</comment>
<dbReference type="Gene3D" id="2.30.22.10">
    <property type="entry name" value="Head domain of nucleotide exchange factor GrpE"/>
    <property type="match status" value="1"/>
</dbReference>
<evidence type="ECO:0000256" key="2">
    <source>
        <dbReference type="ARBA" id="ARBA00023186"/>
    </source>
</evidence>
<dbReference type="SUPFAM" id="SSF51064">
    <property type="entry name" value="Head domain of nucleotide exchange factor GrpE"/>
    <property type="match status" value="1"/>
</dbReference>
<dbReference type="PRINTS" id="PR00773">
    <property type="entry name" value="GRPEPROTEIN"/>
</dbReference>
<evidence type="ECO:0000256" key="1">
    <source>
        <dbReference type="ARBA" id="ARBA00009054"/>
    </source>
</evidence>
<dbReference type="GO" id="GO:0042803">
    <property type="term" value="F:protein homodimerization activity"/>
    <property type="evidence" value="ECO:0007669"/>
    <property type="project" value="InterPro"/>
</dbReference>
<keyword evidence="3" id="KW-0963">Cytoplasm</keyword>
<reference evidence="7 9" key="1">
    <citation type="submission" date="2018-06" db="EMBL/GenBank/DDBJ databases">
        <authorList>
            <consortium name="Pathogen Informatics"/>
            <person name="Doyle S."/>
        </authorList>
    </citation>
    <scope>NUCLEOTIDE SEQUENCE [LARGE SCALE GENOMIC DNA]</scope>
    <source>
        <strain evidence="7 9">NCTC11343</strain>
    </source>
</reference>
<dbReference type="EMBL" id="UAUU01000011">
    <property type="protein sequence ID" value="SPZ94755.1"/>
    <property type="molecule type" value="Genomic_DNA"/>
</dbReference>
<feature type="compositionally biased region" description="Acidic residues" evidence="6">
    <location>
        <begin position="1"/>
        <end position="13"/>
    </location>
</feature>
<dbReference type="GeneID" id="97180319"/>
<dbReference type="GO" id="GO:0000774">
    <property type="term" value="F:adenyl-nucleotide exchange factor activity"/>
    <property type="evidence" value="ECO:0007669"/>
    <property type="project" value="InterPro"/>
</dbReference>
<name>A0A2X2K3X5_SPHMU</name>
<dbReference type="Proteomes" id="UP000432350">
    <property type="component" value="Unassembled WGS sequence"/>
</dbReference>
<evidence type="ECO:0000256" key="6">
    <source>
        <dbReference type="SAM" id="MobiDB-lite"/>
    </source>
</evidence>
<dbReference type="Gene3D" id="3.90.20.20">
    <property type="match status" value="1"/>
</dbReference>
<dbReference type="InterPro" id="IPR009012">
    <property type="entry name" value="GrpE_head"/>
</dbReference>
<protein>
    <recommendedName>
        <fullName evidence="3 4">Protein GrpE</fullName>
    </recommendedName>
    <alternativeName>
        <fullName evidence="3">HSP-70 cofactor</fullName>
    </alternativeName>
</protein>
<dbReference type="SUPFAM" id="SSF58014">
    <property type="entry name" value="Coiled-coil domain of nucleotide exchange factor GrpE"/>
    <property type="match status" value="1"/>
</dbReference>
<keyword evidence="3 4" id="KW-0346">Stress response</keyword>
<dbReference type="RefSeq" id="WP_112376358.1">
    <property type="nucleotide sequence ID" value="NZ_CP068086.1"/>
</dbReference>
<dbReference type="Proteomes" id="UP000251241">
    <property type="component" value="Unassembled WGS sequence"/>
</dbReference>
<gene>
    <name evidence="3 7" type="primary">grpE</name>
    <name evidence="7" type="ORF">NCTC11343_05548</name>
    <name evidence="8" type="ORF">SPHINGO8BC_70101</name>
</gene>
<comment type="subunit">
    <text evidence="3">Homodimer.</text>
</comment>
<dbReference type="PANTHER" id="PTHR21237">
    <property type="entry name" value="GRPE PROTEIN"/>
    <property type="match status" value="1"/>
</dbReference>
<dbReference type="GO" id="GO:0051082">
    <property type="term" value="F:unfolded protein binding"/>
    <property type="evidence" value="ECO:0007669"/>
    <property type="project" value="TreeGrafter"/>
</dbReference>